<protein>
    <submittedName>
        <fullName evidence="2">Uncharacterized protein</fullName>
    </submittedName>
</protein>
<organism evidence="2 3">
    <name type="scientific">Discina gigas</name>
    <dbReference type="NCBI Taxonomy" id="1032678"/>
    <lineage>
        <taxon>Eukaryota</taxon>
        <taxon>Fungi</taxon>
        <taxon>Dikarya</taxon>
        <taxon>Ascomycota</taxon>
        <taxon>Pezizomycotina</taxon>
        <taxon>Pezizomycetes</taxon>
        <taxon>Pezizales</taxon>
        <taxon>Discinaceae</taxon>
        <taxon>Discina</taxon>
    </lineage>
</organism>
<comment type="caution">
    <text evidence="2">The sequence shown here is derived from an EMBL/GenBank/DDBJ whole genome shotgun (WGS) entry which is preliminary data.</text>
</comment>
<feature type="compositionally biased region" description="Polar residues" evidence="1">
    <location>
        <begin position="98"/>
        <end position="115"/>
    </location>
</feature>
<dbReference type="PANTHER" id="PTHR41807">
    <property type="entry name" value="GLUTATHIONE TRANSFERASE 3"/>
    <property type="match status" value="1"/>
</dbReference>
<evidence type="ECO:0000313" key="2">
    <source>
        <dbReference type="EMBL" id="KAL0637281.1"/>
    </source>
</evidence>
<proteinExistence type="predicted"/>
<evidence type="ECO:0000256" key="1">
    <source>
        <dbReference type="SAM" id="MobiDB-lite"/>
    </source>
</evidence>
<sequence length="360" mass="39140">MSSYWVSKKKKAELVELCDQLGLGTDGYLKNDIESLLTDYLNTHPKQLSNDSAFSGYYDTLGSRSRSPTKGLNSNVLVSPFDAPATRSRWRASRTAPENSTADISTGEESVSPAPSLTERTLRSGSRRLSTRTPKSIRIIQETGKVPLPPSPAIVADAIESHTNAIKDNAMKAVERISIQEKATGLRDRLSNVVSVNAVTLTYEAAFLLYRLIPFVYLVKIPAIQAINTAPHSVLLPDLFVLLTADFWGPFLTWLTTAILVPLGNAYFFNLTATAANVARSKPYDPTISTAPEGYKTDPLTFAVTKALVAYLVHYKGFDFMGLLGGESLKIVEAGVGRETQIIGAGIAGLAAVWESILRR</sequence>
<name>A0ABR3GMY1_9PEZI</name>
<feature type="region of interest" description="Disordered" evidence="1">
    <location>
        <begin position="87"/>
        <end position="130"/>
    </location>
</feature>
<dbReference type="InterPro" id="IPR038872">
    <property type="entry name" value="Put_GTT3"/>
</dbReference>
<keyword evidence="3" id="KW-1185">Reference proteome</keyword>
<dbReference type="EMBL" id="JBBBZM010000037">
    <property type="protein sequence ID" value="KAL0637281.1"/>
    <property type="molecule type" value="Genomic_DNA"/>
</dbReference>
<feature type="compositionally biased region" description="Low complexity" evidence="1">
    <location>
        <begin position="87"/>
        <end position="97"/>
    </location>
</feature>
<evidence type="ECO:0000313" key="3">
    <source>
        <dbReference type="Proteomes" id="UP001447188"/>
    </source>
</evidence>
<gene>
    <name evidence="2" type="ORF">Q9L58_003765</name>
</gene>
<dbReference type="PANTHER" id="PTHR41807:SF1">
    <property type="entry name" value="GLUTATHIONE TRANSFERASE 3"/>
    <property type="match status" value="1"/>
</dbReference>
<reference evidence="2 3" key="1">
    <citation type="submission" date="2024-02" db="EMBL/GenBank/DDBJ databases">
        <title>Discinaceae phylogenomics.</title>
        <authorList>
            <person name="Dirks A.C."/>
            <person name="James T.Y."/>
        </authorList>
    </citation>
    <scope>NUCLEOTIDE SEQUENCE [LARGE SCALE GENOMIC DNA]</scope>
    <source>
        <strain evidence="2 3">ACD0624</strain>
    </source>
</reference>
<dbReference type="Proteomes" id="UP001447188">
    <property type="component" value="Unassembled WGS sequence"/>
</dbReference>
<accession>A0ABR3GMY1</accession>